<dbReference type="SUPFAM" id="SSF49562">
    <property type="entry name" value="C2 domain (Calcium/lipid-binding domain, CaLB)"/>
    <property type="match status" value="1"/>
</dbReference>
<dbReference type="Gene3D" id="2.60.40.150">
    <property type="entry name" value="C2 domain"/>
    <property type="match status" value="1"/>
</dbReference>
<organism evidence="3 4">
    <name type="scientific">Stentor coeruleus</name>
    <dbReference type="NCBI Taxonomy" id="5963"/>
    <lineage>
        <taxon>Eukaryota</taxon>
        <taxon>Sar</taxon>
        <taxon>Alveolata</taxon>
        <taxon>Ciliophora</taxon>
        <taxon>Postciliodesmatophora</taxon>
        <taxon>Heterotrichea</taxon>
        <taxon>Heterotrichida</taxon>
        <taxon>Stentoridae</taxon>
        <taxon>Stentor</taxon>
    </lineage>
</organism>
<feature type="domain" description="C2" evidence="2">
    <location>
        <begin position="222"/>
        <end position="352"/>
    </location>
</feature>
<feature type="transmembrane region" description="Helical" evidence="1">
    <location>
        <begin position="445"/>
        <end position="474"/>
    </location>
</feature>
<gene>
    <name evidence="3" type="ORF">SteCoe_2053</name>
</gene>
<evidence type="ECO:0000259" key="2">
    <source>
        <dbReference type="PROSITE" id="PS50004"/>
    </source>
</evidence>
<keyword evidence="1" id="KW-0472">Membrane</keyword>
<dbReference type="InterPro" id="IPR035892">
    <property type="entry name" value="C2_domain_sf"/>
</dbReference>
<proteinExistence type="predicted"/>
<keyword evidence="1" id="KW-1133">Transmembrane helix</keyword>
<keyword evidence="4" id="KW-1185">Reference proteome</keyword>
<keyword evidence="1" id="KW-0812">Transmembrane</keyword>
<accession>A0A1R2D0D1</accession>
<dbReference type="EMBL" id="MPUH01000022">
    <property type="protein sequence ID" value="OMJ94714.1"/>
    <property type="molecule type" value="Genomic_DNA"/>
</dbReference>
<dbReference type="GO" id="GO:0005737">
    <property type="term" value="C:cytoplasm"/>
    <property type="evidence" value="ECO:0007669"/>
    <property type="project" value="UniProtKB-ARBA"/>
</dbReference>
<dbReference type="GO" id="GO:0098588">
    <property type="term" value="C:bounding membrane of organelle"/>
    <property type="evidence" value="ECO:0007669"/>
    <property type="project" value="UniProtKB-ARBA"/>
</dbReference>
<evidence type="ECO:0000313" key="4">
    <source>
        <dbReference type="Proteomes" id="UP000187209"/>
    </source>
</evidence>
<protein>
    <recommendedName>
        <fullName evidence="2">C2 domain-containing protein</fullName>
    </recommendedName>
</protein>
<evidence type="ECO:0000256" key="1">
    <source>
        <dbReference type="SAM" id="Phobius"/>
    </source>
</evidence>
<name>A0A1R2D0D1_9CILI</name>
<sequence>MNYQLSSILESTGIENIKLIVDSIEERDTDVKYRIRVFTGEVEHIIYREMRQFEVFRNSMKMYFPKVVFPSLVSKLNIFATKEKRFKKLSKFLSFILQMSKAEELDIKSILFEFLANPQMKLPTDEDTNDLVEKAQIRSTKGIIRGFVELKLDEEDWIRYYGSLQGNNIYFFPDENPQTNFSLMICCTGSEIEESDLENVLEIHHTYEKRPILMRVPNIKLWKDKLVVSSSEARSSEDHKFKSTGRLIVKIYSGQNIKLIKPAVSLLKPHAYVSINLESLKYETTILEQDFVMMWNQTFILPMLNRYFVLKLGIYSFSSKGWTKQNKKTDLLEEFSIPLIDVNQYPYTHGPLTLKLSDGSVNKSKSLEGPCINFDVIHEYAFIGNFIAPPSNYIEDGAIPERATLDDFKIISKRLKRIRIVYETFFRNLNTIFTWKYPKVSQTFLAIYVIIALFLPGQLAFPLIIFIFLIFLVIMSPSCDELRKKFRRKYLTVANYDPSMRIETIKEYEFGIKKKFESFKEKDKDGVFNTLKKIRLDLDELVEILLDVVSIAEKMRSLFLWEDSQKSLYFGFGLLIVIYLLYSVPFRLLILLIGVAKFISGKKRAKKIYKNNIDLCRIVLESVYGQTYLKELNYEIDDPRLWPKDFIKNVGAQEKIVKGIRNQLALNVDTTIFTRCPSPKQLFDTLSSCETLLKLRTPDGHISEKSRKLKRNLISGFIANVPSEYYRFLHPRLENLQSAN</sequence>
<comment type="caution">
    <text evidence="3">The sequence shown here is derived from an EMBL/GenBank/DDBJ whole genome shotgun (WGS) entry which is preliminary data.</text>
</comment>
<reference evidence="3 4" key="1">
    <citation type="submission" date="2016-11" db="EMBL/GenBank/DDBJ databases">
        <title>The macronuclear genome of Stentor coeruleus: a giant cell with tiny introns.</title>
        <authorList>
            <person name="Slabodnick M."/>
            <person name="Ruby J.G."/>
            <person name="Reiff S.B."/>
            <person name="Swart E.C."/>
            <person name="Gosai S."/>
            <person name="Prabakaran S."/>
            <person name="Witkowska E."/>
            <person name="Larue G.E."/>
            <person name="Fisher S."/>
            <person name="Freeman R.M."/>
            <person name="Gunawardena J."/>
            <person name="Chu W."/>
            <person name="Stover N.A."/>
            <person name="Gregory B.D."/>
            <person name="Nowacki M."/>
            <person name="Derisi J."/>
            <person name="Roy S.W."/>
            <person name="Marshall W.F."/>
            <person name="Sood P."/>
        </authorList>
    </citation>
    <scope>NUCLEOTIDE SEQUENCE [LARGE SCALE GENOMIC DNA]</scope>
    <source>
        <strain evidence="3">WM001</strain>
    </source>
</reference>
<dbReference type="Pfam" id="PF06398">
    <property type="entry name" value="Pex24p"/>
    <property type="match status" value="1"/>
</dbReference>
<dbReference type="InterPro" id="IPR000008">
    <property type="entry name" value="C2_dom"/>
</dbReference>
<dbReference type="InterPro" id="IPR010482">
    <property type="entry name" value="TECPR1-like_DysF"/>
</dbReference>
<evidence type="ECO:0000313" key="3">
    <source>
        <dbReference type="EMBL" id="OMJ94714.1"/>
    </source>
</evidence>
<feature type="transmembrane region" description="Helical" evidence="1">
    <location>
        <begin position="568"/>
        <end position="596"/>
    </location>
</feature>
<dbReference type="Gene3D" id="3.30.1520.10">
    <property type="entry name" value="Phox-like domain"/>
    <property type="match status" value="1"/>
</dbReference>
<dbReference type="OrthoDB" id="294111at2759"/>
<dbReference type="InterPro" id="IPR036871">
    <property type="entry name" value="PX_dom_sf"/>
</dbReference>
<dbReference type="Proteomes" id="UP000187209">
    <property type="component" value="Unassembled WGS sequence"/>
</dbReference>
<dbReference type="CDD" id="cd06093">
    <property type="entry name" value="PX_domain"/>
    <property type="match status" value="1"/>
</dbReference>
<dbReference type="GO" id="GO:0035091">
    <property type="term" value="F:phosphatidylinositol binding"/>
    <property type="evidence" value="ECO:0007669"/>
    <property type="project" value="InterPro"/>
</dbReference>
<dbReference type="PROSITE" id="PS50004">
    <property type="entry name" value="C2"/>
    <property type="match status" value="1"/>
</dbReference>
<dbReference type="AlphaFoldDB" id="A0A1R2D0D1"/>
<dbReference type="SUPFAM" id="SSF64268">
    <property type="entry name" value="PX domain"/>
    <property type="match status" value="1"/>
</dbReference>